<dbReference type="Gene3D" id="3.40.50.150">
    <property type="entry name" value="Vaccinia Virus protein VP39"/>
    <property type="match status" value="2"/>
</dbReference>
<evidence type="ECO:0000259" key="6">
    <source>
        <dbReference type="Pfam" id="PF26049"/>
    </source>
</evidence>
<dbReference type="InterPro" id="IPR046977">
    <property type="entry name" value="RsmC/RlmG"/>
</dbReference>
<evidence type="ECO:0000313" key="7">
    <source>
        <dbReference type="EMBL" id="PRY68058.1"/>
    </source>
</evidence>
<accession>A0A2T0VD04</accession>
<dbReference type="Proteomes" id="UP000237983">
    <property type="component" value="Unassembled WGS sequence"/>
</dbReference>
<dbReference type="PANTHER" id="PTHR47816:SF5">
    <property type="entry name" value="RIBOSOMAL RNA LARGE SUBUNIT METHYLTRANSFERASE G"/>
    <property type="match status" value="1"/>
</dbReference>
<evidence type="ECO:0000313" key="8">
    <source>
        <dbReference type="Proteomes" id="UP000237983"/>
    </source>
</evidence>
<evidence type="ECO:0000256" key="3">
    <source>
        <dbReference type="ARBA" id="ARBA00022603"/>
    </source>
</evidence>
<dbReference type="GO" id="GO:0008757">
    <property type="term" value="F:S-adenosylmethionine-dependent methyltransferase activity"/>
    <property type="evidence" value="ECO:0007669"/>
    <property type="project" value="InterPro"/>
</dbReference>
<name>A0A2T0VD04_9MICO</name>
<dbReference type="GO" id="GO:0032259">
    <property type="term" value="P:methylation"/>
    <property type="evidence" value="ECO:0007669"/>
    <property type="project" value="UniProtKB-KW"/>
</dbReference>
<dbReference type="SUPFAM" id="SSF53335">
    <property type="entry name" value="S-adenosyl-L-methionine-dependent methyltransferases"/>
    <property type="match status" value="1"/>
</dbReference>
<evidence type="ECO:0000256" key="1">
    <source>
        <dbReference type="ARBA" id="ARBA00022490"/>
    </source>
</evidence>
<proteinExistence type="predicted"/>
<evidence type="ECO:0000259" key="5">
    <source>
        <dbReference type="Pfam" id="PF05175"/>
    </source>
</evidence>
<keyword evidence="3 7" id="KW-0489">Methyltransferase</keyword>
<keyword evidence="4 7" id="KW-0808">Transferase</keyword>
<evidence type="ECO:0000256" key="2">
    <source>
        <dbReference type="ARBA" id="ARBA00022552"/>
    </source>
</evidence>
<dbReference type="InterPro" id="IPR029063">
    <property type="entry name" value="SAM-dependent_MTases_sf"/>
</dbReference>
<organism evidence="7 8">
    <name type="scientific">Glaciihabitans tibetensis</name>
    <dbReference type="NCBI Taxonomy" id="1266600"/>
    <lineage>
        <taxon>Bacteria</taxon>
        <taxon>Bacillati</taxon>
        <taxon>Actinomycetota</taxon>
        <taxon>Actinomycetes</taxon>
        <taxon>Micrococcales</taxon>
        <taxon>Microbacteriaceae</taxon>
        <taxon>Glaciihabitans</taxon>
    </lineage>
</organism>
<sequence>MPSEPDSTPDLDLRRFPDVEADNLFATDAADRLLLDEAASALQEAQPGEVVIIGDSYGALTLGAISRFGAAAVRVHQDRVTGEHALDYNAEDLGIEGYSHHTLDAELVAGARIILLRLPRGLDALEEIAALIAANAADDVVVFAGNRIKHLTPAMNDVLKKYFGRLDISHARQKARVLIAREPVRPAAAASASPVESLADAFPRREFNSDLGIWVCAHGGAFAGTKLDIGTRFLLEVTEQMLPEARTAIDLGSGTGILATMLAKQRPELQIIATDQSWAAVTSTIATAEANGVADRITVVRDNGLYQQADGSADLILLNPPFHIEGTVHLGEALKLFEEAGRVLRVGGELWTVFNSHLGYRSTLSRVVGPTRQVARNAKFSVMVSTRE</sequence>
<dbReference type="AlphaFoldDB" id="A0A2T0VD04"/>
<feature type="domain" description="Methyltransferase small" evidence="5">
    <location>
        <begin position="213"/>
        <end position="383"/>
    </location>
</feature>
<dbReference type="InterPro" id="IPR007848">
    <property type="entry name" value="Small_mtfrase_dom"/>
</dbReference>
<reference evidence="7 8" key="1">
    <citation type="submission" date="2018-03" db="EMBL/GenBank/DDBJ databases">
        <title>Genomic Encyclopedia of Type Strains, Phase III (KMG-III): the genomes of soil and plant-associated and newly described type strains.</title>
        <authorList>
            <person name="Whitman W."/>
        </authorList>
    </citation>
    <scope>NUCLEOTIDE SEQUENCE [LARGE SCALE GENOMIC DNA]</scope>
    <source>
        <strain evidence="7 8">CGMCC 1.12484</strain>
    </source>
</reference>
<dbReference type="PANTHER" id="PTHR47816">
    <property type="entry name" value="RIBOSOMAL RNA SMALL SUBUNIT METHYLTRANSFERASE C"/>
    <property type="match status" value="1"/>
</dbReference>
<dbReference type="GO" id="GO:0006364">
    <property type="term" value="P:rRNA processing"/>
    <property type="evidence" value="ECO:0007669"/>
    <property type="project" value="UniProtKB-KW"/>
</dbReference>
<feature type="domain" description="RlmG N-terminal" evidence="6">
    <location>
        <begin position="9"/>
        <end position="181"/>
    </location>
</feature>
<dbReference type="Pfam" id="PF26049">
    <property type="entry name" value="RLMG_N"/>
    <property type="match status" value="1"/>
</dbReference>
<dbReference type="RefSeq" id="WP_106212721.1">
    <property type="nucleotide sequence ID" value="NZ_PVTL01000005.1"/>
</dbReference>
<comment type="caution">
    <text evidence="7">The sequence shown here is derived from an EMBL/GenBank/DDBJ whole genome shotgun (WGS) entry which is preliminary data.</text>
</comment>
<keyword evidence="2" id="KW-0698">rRNA processing</keyword>
<dbReference type="CDD" id="cd02440">
    <property type="entry name" value="AdoMet_MTases"/>
    <property type="match status" value="1"/>
</dbReference>
<keyword evidence="8" id="KW-1185">Reference proteome</keyword>
<keyword evidence="1" id="KW-0963">Cytoplasm</keyword>
<dbReference type="EMBL" id="PVTL01000005">
    <property type="protein sequence ID" value="PRY68058.1"/>
    <property type="molecule type" value="Genomic_DNA"/>
</dbReference>
<protein>
    <submittedName>
        <fullName evidence="7">16S rRNA (Guanine1207-N2)-methyltransferase</fullName>
    </submittedName>
</protein>
<evidence type="ECO:0000256" key="4">
    <source>
        <dbReference type="ARBA" id="ARBA00022679"/>
    </source>
</evidence>
<dbReference type="Pfam" id="PF05175">
    <property type="entry name" value="MTS"/>
    <property type="match status" value="1"/>
</dbReference>
<dbReference type="OrthoDB" id="29650at2"/>
<gene>
    <name evidence="7" type="ORF">B0I08_105223</name>
</gene>
<dbReference type="InterPro" id="IPR002052">
    <property type="entry name" value="DNA_methylase_N6_adenine_CS"/>
</dbReference>
<dbReference type="PROSITE" id="PS00092">
    <property type="entry name" value="N6_MTASE"/>
    <property type="match status" value="1"/>
</dbReference>
<dbReference type="InterPro" id="IPR058679">
    <property type="entry name" value="RlmG_N"/>
</dbReference>
<dbReference type="GO" id="GO:0008170">
    <property type="term" value="F:N-methyltransferase activity"/>
    <property type="evidence" value="ECO:0007669"/>
    <property type="project" value="UniProtKB-ARBA"/>
</dbReference>
<dbReference type="GO" id="GO:0003676">
    <property type="term" value="F:nucleic acid binding"/>
    <property type="evidence" value="ECO:0007669"/>
    <property type="project" value="InterPro"/>
</dbReference>